<protein>
    <recommendedName>
        <fullName evidence="4">Knottin scorpion toxin-like domain-containing protein</fullName>
    </recommendedName>
</protein>
<dbReference type="AlphaFoldDB" id="A0A3B6QBB7"/>
<proteinExistence type="predicted"/>
<dbReference type="Gramene" id="TraesNOR6D03G03717630.1">
    <property type="protein sequence ID" value="TraesNOR6D03G03717630.1"/>
    <property type="gene ID" value="TraesNOR6D03G03717630"/>
</dbReference>
<feature type="signal peptide" evidence="1">
    <location>
        <begin position="1"/>
        <end position="22"/>
    </location>
</feature>
<keyword evidence="3" id="KW-1185">Reference proteome</keyword>
<dbReference type="Gramene" id="TraesARI6D03G03641240.1">
    <property type="protein sequence ID" value="TraesARI6D03G03641240.1"/>
    <property type="gene ID" value="TraesARI6D03G03641240"/>
</dbReference>
<feature type="chain" id="PRO_5043179250" description="Knottin scorpion toxin-like domain-containing protein" evidence="1">
    <location>
        <begin position="23"/>
        <end position="110"/>
    </location>
</feature>
<dbReference type="Gramene" id="TraesCLE_scaffold_031729_01G000400.1">
    <property type="protein sequence ID" value="TraesCLE_scaffold_031729_01G000400.1"/>
    <property type="gene ID" value="TraesCLE_scaffold_031729_01G000400"/>
</dbReference>
<dbReference type="Gramene" id="TraesRN6D0100254600.1">
    <property type="protein sequence ID" value="TraesRN6D0100254600.1"/>
    <property type="gene ID" value="TraesRN6D0100254600"/>
</dbReference>
<dbReference type="Gramene" id="TraesJUL6D03G03710130.1">
    <property type="protein sequence ID" value="TraesJUL6D03G03710130.1"/>
    <property type="gene ID" value="TraesJUL6D03G03710130"/>
</dbReference>
<dbReference type="OMA" id="CNAKHTD"/>
<dbReference type="Gramene" id="TraesWEE_scaffold_032227_01G000100.1">
    <property type="protein sequence ID" value="TraesWEE_scaffold_032227_01G000100.1"/>
    <property type="gene ID" value="TraesWEE_scaffold_032227_01G000100"/>
</dbReference>
<evidence type="ECO:0000313" key="3">
    <source>
        <dbReference type="Proteomes" id="UP000019116"/>
    </source>
</evidence>
<accession>A0A3B6QBB7</accession>
<dbReference type="Proteomes" id="UP000019116">
    <property type="component" value="Chromosome 6D"/>
</dbReference>
<keyword evidence="1" id="KW-0732">Signal</keyword>
<dbReference type="Gramene" id="TraesSYM6D03G03624180.1">
    <property type="protein sequence ID" value="TraesSYM6D03G03624180.1"/>
    <property type="gene ID" value="TraesSYM6D03G03624180"/>
</dbReference>
<dbReference type="Gramene" id="TraesSTA6D03G03671200.1">
    <property type="protein sequence ID" value="TraesSTA6D03G03671200.1"/>
    <property type="gene ID" value="TraesSTA6D03G03671200"/>
</dbReference>
<dbReference type="Gramene" id="TraesJAG6D03G03660520.1">
    <property type="protein sequence ID" value="TraesJAG6D03G03660520.1"/>
    <property type="gene ID" value="TraesJAG6D03G03660520"/>
</dbReference>
<dbReference type="Gramene" id="TraesLAC6D03G03627720.1">
    <property type="protein sequence ID" value="TraesLAC6D03G03627720.1"/>
    <property type="gene ID" value="TraesLAC6D03G03627720"/>
</dbReference>
<name>A0A3B6QBB7_WHEAT</name>
<evidence type="ECO:0000256" key="1">
    <source>
        <dbReference type="SAM" id="SignalP"/>
    </source>
</evidence>
<dbReference type="Gramene" id="TraesCAD_scaffold_040046_01G000400.1">
    <property type="protein sequence ID" value="TraesCAD_scaffold_040046_01G000400.1"/>
    <property type="gene ID" value="TraesCAD_scaffold_040046_01G000400"/>
</dbReference>
<sequence length="110" mass="13024">MPGTTQFLCLVVALLVSLSCNAKHTDPDTYRESMWESKRQVHDFGGHNCQNTCVRKSIDTDIYCEYMWECNKPVHDHDQRKCRNFCVSMGYDYLRSYCEHHPYPYCCCHK</sequence>
<dbReference type="Gramene" id="TraesLDM6D03G03680920.1">
    <property type="protein sequence ID" value="TraesLDM6D03G03680920.1"/>
    <property type="gene ID" value="TraesLDM6D03G03680920"/>
</dbReference>
<organism evidence="2">
    <name type="scientific">Triticum aestivum</name>
    <name type="common">Wheat</name>
    <dbReference type="NCBI Taxonomy" id="4565"/>
    <lineage>
        <taxon>Eukaryota</taxon>
        <taxon>Viridiplantae</taxon>
        <taxon>Streptophyta</taxon>
        <taxon>Embryophyta</taxon>
        <taxon>Tracheophyta</taxon>
        <taxon>Spermatophyta</taxon>
        <taxon>Magnoliopsida</taxon>
        <taxon>Liliopsida</taxon>
        <taxon>Poales</taxon>
        <taxon>Poaceae</taxon>
        <taxon>BOP clade</taxon>
        <taxon>Pooideae</taxon>
        <taxon>Triticodae</taxon>
        <taxon>Triticeae</taxon>
        <taxon>Triticinae</taxon>
        <taxon>Triticum</taxon>
    </lineage>
</organism>
<dbReference type="Gramene" id="TraesPARA_EIv1.0_2195250.1">
    <property type="protein sequence ID" value="TraesPARA_EIv1.0_2195250.1.CDS"/>
    <property type="gene ID" value="TraesPARA_EIv1.0_2195250"/>
</dbReference>
<reference evidence="2" key="1">
    <citation type="submission" date="2018-08" db="EMBL/GenBank/DDBJ databases">
        <authorList>
            <person name="Rossello M."/>
        </authorList>
    </citation>
    <scope>NUCLEOTIDE SEQUENCE [LARGE SCALE GENOMIC DNA]</scope>
    <source>
        <strain evidence="2">cv. Chinese Spring</strain>
    </source>
</reference>
<reference evidence="2" key="2">
    <citation type="submission" date="2018-10" db="UniProtKB">
        <authorList>
            <consortium name="EnsemblPlants"/>
        </authorList>
    </citation>
    <scope>IDENTIFICATION</scope>
</reference>
<dbReference type="Gramene" id="TraesROB_scaffold_038043_01G000100.1">
    <property type="protein sequence ID" value="TraesROB_scaffold_038043_01G000100.1"/>
    <property type="gene ID" value="TraesROB_scaffold_038043_01G000100"/>
</dbReference>
<dbReference type="EnsemblPlants" id="TraesCS6D02G106600.1">
    <property type="protein sequence ID" value="TraesCS6D02G106600.1"/>
    <property type="gene ID" value="TraesCS6D02G106600"/>
</dbReference>
<dbReference type="Gramene" id="TraesCS6D02G106600.1">
    <property type="protein sequence ID" value="TraesCS6D02G106600.1"/>
    <property type="gene ID" value="TraesCS6D02G106600"/>
</dbReference>
<evidence type="ECO:0000313" key="2">
    <source>
        <dbReference type="EnsemblPlants" id="TraesCS6D02G106600.1"/>
    </source>
</evidence>
<evidence type="ECO:0008006" key="4">
    <source>
        <dbReference type="Google" id="ProtNLM"/>
    </source>
</evidence>
<dbReference type="Gramene" id="TraesCS6D03G0229700.1">
    <property type="protein sequence ID" value="TraesCS6D03G0229700.1.CDS"/>
    <property type="gene ID" value="TraesCS6D03G0229700"/>
</dbReference>
<dbReference type="Gramene" id="TraesMAC6D03G03675760.1">
    <property type="protein sequence ID" value="TraesMAC6D03G03675760.1"/>
    <property type="gene ID" value="TraesMAC6D03G03675760"/>
</dbReference>